<name>A0AAV9XYW8_9CRYT</name>
<dbReference type="EMBL" id="JAWDEY010000011">
    <property type="protein sequence ID" value="KAK6589678.1"/>
    <property type="molecule type" value="Genomic_DNA"/>
</dbReference>
<feature type="domain" description="D-glutamate cyclase-like C-terminal" evidence="2">
    <location>
        <begin position="107"/>
        <end position="377"/>
    </location>
</feature>
<dbReference type="Proteomes" id="UP001311799">
    <property type="component" value="Unassembled WGS sequence"/>
</dbReference>
<protein>
    <recommendedName>
        <fullName evidence="2">D-glutamate cyclase-like C-terminal domain-containing protein</fullName>
    </recommendedName>
</protein>
<evidence type="ECO:0000313" key="3">
    <source>
        <dbReference type="EMBL" id="KAK6589678.1"/>
    </source>
</evidence>
<dbReference type="Gene3D" id="3.90.1640.20">
    <property type="entry name" value="TON_0340"/>
    <property type="match status" value="1"/>
</dbReference>
<dbReference type="InterPro" id="IPR025504">
    <property type="entry name" value="GLUCM_C"/>
</dbReference>
<feature type="compositionally biased region" description="Polar residues" evidence="1">
    <location>
        <begin position="1"/>
        <end position="19"/>
    </location>
</feature>
<evidence type="ECO:0000256" key="1">
    <source>
        <dbReference type="SAM" id="MobiDB-lite"/>
    </source>
</evidence>
<gene>
    <name evidence="3" type="ORF">RS030_1122</name>
</gene>
<sequence>MSEENNINVLNATKSSENGTDTKKTALPRYYGNMEEKLSLDDALEQYESLIFKDTISPRKSIKEYKNELSINTISEVSDIIFKSSLNIKDGELGIIGLLALSPNNVSHLPPTEKDGIIGLSILSNALSNLGLTVVILTDSINQPIISDILSNENYFKNYVNINQEIGFPPKNLLFEKGKIYVVGVVPQPGIDSEWEEFLNNTHNQFSMLISMGRPSKDEDTGIYKNVRGLRMNHYCSDLEEMFINTIKKNDIPTIALSDSYENQLGIYSKNDKRNKHNAKYILLSHKNDWVCYFLTASIALRLSNKLKNSNSNFGDSDNSTEKGSDTINNINKKVLLELYLSIFPNEEVFIYLNDKVKELQVWDTLFGEGLIKGFTLENDWEIRMKIRRIANQFGIPVDYNNV</sequence>
<reference evidence="3 4" key="1">
    <citation type="submission" date="2023-10" db="EMBL/GenBank/DDBJ databases">
        <title>Comparative genomics analysis reveals potential genetic determinants of host preference in Cryptosporidium xiaoi.</title>
        <authorList>
            <person name="Xiao L."/>
            <person name="Li J."/>
        </authorList>
    </citation>
    <scope>NUCLEOTIDE SEQUENCE [LARGE SCALE GENOMIC DNA]</scope>
    <source>
        <strain evidence="3 4">52996</strain>
    </source>
</reference>
<evidence type="ECO:0000259" key="2">
    <source>
        <dbReference type="Pfam" id="PF14336"/>
    </source>
</evidence>
<dbReference type="Pfam" id="PF14336">
    <property type="entry name" value="GLUCM-like_C"/>
    <property type="match status" value="1"/>
</dbReference>
<organism evidence="3 4">
    <name type="scientific">Cryptosporidium xiaoi</name>
    <dbReference type="NCBI Taxonomy" id="659607"/>
    <lineage>
        <taxon>Eukaryota</taxon>
        <taxon>Sar</taxon>
        <taxon>Alveolata</taxon>
        <taxon>Apicomplexa</taxon>
        <taxon>Conoidasida</taxon>
        <taxon>Coccidia</taxon>
        <taxon>Eucoccidiorida</taxon>
        <taxon>Eimeriorina</taxon>
        <taxon>Cryptosporidiidae</taxon>
        <taxon>Cryptosporidium</taxon>
    </lineage>
</organism>
<feature type="region of interest" description="Disordered" evidence="1">
    <location>
        <begin position="1"/>
        <end position="25"/>
    </location>
</feature>
<evidence type="ECO:0000313" key="4">
    <source>
        <dbReference type="Proteomes" id="UP001311799"/>
    </source>
</evidence>
<dbReference type="AlphaFoldDB" id="A0AAV9XYW8"/>
<comment type="caution">
    <text evidence="3">The sequence shown here is derived from an EMBL/GenBank/DDBJ whole genome shotgun (WGS) entry which is preliminary data.</text>
</comment>
<proteinExistence type="predicted"/>
<accession>A0AAV9XYW8</accession>
<keyword evidence="4" id="KW-1185">Reference proteome</keyword>